<dbReference type="InterPro" id="IPR003540">
    <property type="entry name" value="ADP-ribosyltransferase"/>
</dbReference>
<dbReference type="GO" id="GO:0005576">
    <property type="term" value="C:extracellular region"/>
    <property type="evidence" value="ECO:0007669"/>
    <property type="project" value="InterPro"/>
</dbReference>
<dbReference type="AlphaFoldDB" id="A0A813WTZ7"/>
<protein>
    <recommendedName>
        <fullName evidence="4">ADP ribosyltransferase domain-containing protein</fullName>
    </recommendedName>
</protein>
<dbReference type="SUPFAM" id="SSF48452">
    <property type="entry name" value="TPR-like"/>
    <property type="match status" value="3"/>
</dbReference>
<organism evidence="5 7">
    <name type="scientific">Adineta steineri</name>
    <dbReference type="NCBI Taxonomy" id="433720"/>
    <lineage>
        <taxon>Eukaryota</taxon>
        <taxon>Metazoa</taxon>
        <taxon>Spiralia</taxon>
        <taxon>Gnathifera</taxon>
        <taxon>Rotifera</taxon>
        <taxon>Eurotatoria</taxon>
        <taxon>Bdelloidea</taxon>
        <taxon>Adinetida</taxon>
        <taxon>Adinetidae</taxon>
        <taxon>Adineta</taxon>
    </lineage>
</organism>
<proteinExistence type="predicted"/>
<evidence type="ECO:0000256" key="2">
    <source>
        <dbReference type="ARBA" id="ARBA00022803"/>
    </source>
</evidence>
<comment type="caution">
    <text evidence="5">The sequence shown here is derived from an EMBL/GenBank/DDBJ whole genome shotgun (WGS) entry which is preliminary data.</text>
</comment>
<dbReference type="Gene3D" id="3.90.176.10">
    <property type="entry name" value="Toxin ADP-ribosyltransferase, Chain A, domain 1"/>
    <property type="match status" value="1"/>
</dbReference>
<dbReference type="PROSITE" id="PS50005">
    <property type="entry name" value="TPR"/>
    <property type="match status" value="8"/>
</dbReference>
<feature type="repeat" description="TPR" evidence="3">
    <location>
        <begin position="557"/>
        <end position="590"/>
    </location>
</feature>
<name>A0A813WTZ7_9BILA</name>
<evidence type="ECO:0000313" key="5">
    <source>
        <dbReference type="EMBL" id="CAF0855482.1"/>
    </source>
</evidence>
<dbReference type="PANTHER" id="PTHR45641">
    <property type="entry name" value="TETRATRICOPEPTIDE REPEAT PROTEIN (AFU_ORTHOLOGUE AFUA_6G03870)"/>
    <property type="match status" value="1"/>
</dbReference>
<feature type="repeat" description="TPR" evidence="3">
    <location>
        <begin position="389"/>
        <end position="422"/>
    </location>
</feature>
<dbReference type="Gene3D" id="1.25.40.10">
    <property type="entry name" value="Tetratricopeptide repeat domain"/>
    <property type="match status" value="4"/>
</dbReference>
<feature type="repeat" description="TPR" evidence="3">
    <location>
        <begin position="431"/>
        <end position="464"/>
    </location>
</feature>
<evidence type="ECO:0000259" key="4">
    <source>
        <dbReference type="Pfam" id="PF03496"/>
    </source>
</evidence>
<dbReference type="SUPFAM" id="SSF56399">
    <property type="entry name" value="ADP-ribosylation"/>
    <property type="match status" value="1"/>
</dbReference>
<evidence type="ECO:0000256" key="1">
    <source>
        <dbReference type="ARBA" id="ARBA00022737"/>
    </source>
</evidence>
<dbReference type="InterPro" id="IPR011990">
    <property type="entry name" value="TPR-like_helical_dom_sf"/>
</dbReference>
<evidence type="ECO:0000313" key="7">
    <source>
        <dbReference type="Proteomes" id="UP000663845"/>
    </source>
</evidence>
<dbReference type="Pfam" id="PF13424">
    <property type="entry name" value="TPR_12"/>
    <property type="match status" value="4"/>
</dbReference>
<evidence type="ECO:0000256" key="3">
    <source>
        <dbReference type="PROSITE-ProRule" id="PRU00339"/>
    </source>
</evidence>
<feature type="repeat" description="TPR" evidence="3">
    <location>
        <begin position="641"/>
        <end position="674"/>
    </location>
</feature>
<dbReference type="PROSITE" id="PS51996">
    <property type="entry name" value="TR_MART"/>
    <property type="match status" value="1"/>
</dbReference>
<dbReference type="PROSITE" id="PS50293">
    <property type="entry name" value="TPR_REGION"/>
    <property type="match status" value="5"/>
</dbReference>
<gene>
    <name evidence="5" type="ORF">JYZ213_LOCUS8136</name>
    <name evidence="6" type="ORF">OXD698_LOCUS29889</name>
</gene>
<feature type="repeat" description="TPR" evidence="3">
    <location>
        <begin position="683"/>
        <end position="716"/>
    </location>
</feature>
<dbReference type="Pfam" id="PF13374">
    <property type="entry name" value="TPR_10"/>
    <property type="match status" value="2"/>
</dbReference>
<dbReference type="EMBL" id="CAJOAZ010003436">
    <property type="protein sequence ID" value="CAF4007402.1"/>
    <property type="molecule type" value="Genomic_DNA"/>
</dbReference>
<dbReference type="EMBL" id="CAJNOG010000055">
    <property type="protein sequence ID" value="CAF0855482.1"/>
    <property type="molecule type" value="Genomic_DNA"/>
</dbReference>
<keyword evidence="2 3" id="KW-0802">TPR repeat</keyword>
<sequence>MDQCIQYLNSIDHEKALVVIAESLGQELVPNIHSNANVVAIYILSDNNSHHHEQWTKKWDKIKDVYTEIKPICDASQSIIKQQNQDSISMTLIPKDEETATKNLNELDHTFMYTKIFKEILFEIKDDENTIKNFINFCRIGENKTSPNINTFEKDYNAQKAIYWYTLTPITYEVLNRALRTLEVDTIMKMGFFIRDLHHQIQQLYEEQVDNYNNQSFKVYRGQHLSEKDFKKLQETKGGIISFNNFLSTSRQSDVCEYFGAGSETRGLIGIHFVINVNPTVSSSPFADIHQLSSYEDENEILFSMHTVFRIDEIKEIDKANRIYQVDLRLTDDDDEQLRILTERISEEAKGKNGWERLGNLLLAIGEPNKAEELYCARLEQTSEESEKALHYHQLGYIKTDQGKYEEAIQNYEKALKINEKSLPPTHEYLAYSYNNIGTVYVLSGQYSKALSFLEKALEIRQKACPTDESELGTCYGNIASVYDEMGDYSKALLFHEKARETYEKILPENHPTLATSYQNIGSVHASTGEYSKALHFMKKALKIREKTLPVNHPNLPVSYNNIASVYESMGNYKEALELYEKAGEIFENVLPANHPSLAAIYNNIALVYDKMGNYDKALSYQERALNIRQNALPINQPSLASSYNNIASVYDSMGKYNEALEFYKKAGEILENVLPTNHPNLAGFCNNIALVYDKVGNYDTALSYHKRALEIRQNALSINQPNLASSYNNIALVYLHMGDYSKALEFYIKGGEILEKILPENHRNLAAYYNNIALVYKNIHNYPTALLYYKRALNILQCLLSSEDLQLQEVQRNIEIVQEKL</sequence>
<evidence type="ECO:0000313" key="6">
    <source>
        <dbReference type="EMBL" id="CAF4007402.1"/>
    </source>
</evidence>
<keyword evidence="1" id="KW-0677">Repeat</keyword>
<dbReference type="Proteomes" id="UP000663844">
    <property type="component" value="Unassembled WGS sequence"/>
</dbReference>
<dbReference type="Pfam" id="PF03496">
    <property type="entry name" value="ADPrib_exo_Tox"/>
    <property type="match status" value="1"/>
</dbReference>
<dbReference type="Proteomes" id="UP000663845">
    <property type="component" value="Unassembled WGS sequence"/>
</dbReference>
<feature type="repeat" description="TPR" evidence="3">
    <location>
        <begin position="515"/>
        <end position="548"/>
    </location>
</feature>
<dbReference type="InterPro" id="IPR019734">
    <property type="entry name" value="TPR_rpt"/>
</dbReference>
<feature type="domain" description="ADP ribosyltransferase" evidence="4">
    <location>
        <begin position="159"/>
        <end position="322"/>
    </location>
</feature>
<reference evidence="5" key="1">
    <citation type="submission" date="2021-02" db="EMBL/GenBank/DDBJ databases">
        <authorList>
            <person name="Nowell W R."/>
        </authorList>
    </citation>
    <scope>NUCLEOTIDE SEQUENCE</scope>
</reference>
<accession>A0A813WTZ7</accession>
<feature type="repeat" description="TPR" evidence="3">
    <location>
        <begin position="599"/>
        <end position="632"/>
    </location>
</feature>
<dbReference type="PRINTS" id="PR00381">
    <property type="entry name" value="KINESINLIGHT"/>
</dbReference>
<dbReference type="SMART" id="SM00028">
    <property type="entry name" value="TPR"/>
    <property type="match status" value="11"/>
</dbReference>
<feature type="repeat" description="TPR" evidence="3">
    <location>
        <begin position="725"/>
        <end position="758"/>
    </location>
</feature>
<dbReference type="PANTHER" id="PTHR45641:SF19">
    <property type="entry name" value="NEPHROCYSTIN-3"/>
    <property type="match status" value="1"/>
</dbReference>